<feature type="transmembrane region" description="Helical" evidence="1">
    <location>
        <begin position="109"/>
        <end position="137"/>
    </location>
</feature>
<feature type="transmembrane region" description="Helical" evidence="1">
    <location>
        <begin position="84"/>
        <end position="103"/>
    </location>
</feature>
<dbReference type="STRING" id="1121316.SAMN02745207_00041"/>
<keyword evidence="1" id="KW-0812">Transmembrane</keyword>
<dbReference type="Gene3D" id="2.40.50.140">
    <property type="entry name" value="Nucleic acid-binding proteins"/>
    <property type="match status" value="1"/>
</dbReference>
<dbReference type="InterPro" id="IPR012340">
    <property type="entry name" value="NA-bd_OB-fold"/>
</dbReference>
<gene>
    <name evidence="2" type="ORF">SAMN02745207_00041</name>
</gene>
<dbReference type="RefSeq" id="WP_073335774.1">
    <property type="nucleotide sequence ID" value="NZ_FQXM01000002.1"/>
</dbReference>
<name>A0A1M5QF42_9CLOT</name>
<dbReference type="OrthoDB" id="189831at2"/>
<evidence type="ECO:0000256" key="1">
    <source>
        <dbReference type="SAM" id="Phobius"/>
    </source>
</evidence>
<evidence type="ECO:0000313" key="3">
    <source>
        <dbReference type="Proteomes" id="UP000184447"/>
    </source>
</evidence>
<reference evidence="2 3" key="1">
    <citation type="submission" date="2016-11" db="EMBL/GenBank/DDBJ databases">
        <authorList>
            <person name="Jaros S."/>
            <person name="Januszkiewicz K."/>
            <person name="Wedrychowicz H."/>
        </authorList>
    </citation>
    <scope>NUCLEOTIDE SEQUENCE [LARGE SCALE GENOMIC DNA]</scope>
    <source>
        <strain evidence="2 3">DSM 8605</strain>
    </source>
</reference>
<keyword evidence="1" id="KW-0472">Membrane</keyword>
<accession>A0A1M5QF42</accession>
<dbReference type="EMBL" id="FQXM01000002">
    <property type="protein sequence ID" value="SHH12476.1"/>
    <property type="molecule type" value="Genomic_DNA"/>
</dbReference>
<dbReference type="AlphaFoldDB" id="A0A1M5QF42"/>
<feature type="transmembrane region" description="Helical" evidence="1">
    <location>
        <begin position="14"/>
        <end position="37"/>
    </location>
</feature>
<sequence>MTNWWNALVGVEKIFWIIAIPSTVLFIFQMILLVLGLDVDGDGDFDFHDMHTGSVEVNDFDLNHEGEFSFSDVKSSSVPLKLITIRNVIIFSTIFSWSGITFLEKGKNLFFTIVISTIIATTVIGIITTIFALLIILQEKGNINIENAINKEGKVYLTIPEEEKGSGKIEITFQGRYQVVEAITLGEKIKTGSSIKVVGIKNGMLLVKEYLEHS</sequence>
<evidence type="ECO:0008006" key="4">
    <source>
        <dbReference type="Google" id="ProtNLM"/>
    </source>
</evidence>
<evidence type="ECO:0000313" key="2">
    <source>
        <dbReference type="EMBL" id="SHH12476.1"/>
    </source>
</evidence>
<organism evidence="2 3">
    <name type="scientific">Clostridium grantii DSM 8605</name>
    <dbReference type="NCBI Taxonomy" id="1121316"/>
    <lineage>
        <taxon>Bacteria</taxon>
        <taxon>Bacillati</taxon>
        <taxon>Bacillota</taxon>
        <taxon>Clostridia</taxon>
        <taxon>Eubacteriales</taxon>
        <taxon>Clostridiaceae</taxon>
        <taxon>Clostridium</taxon>
    </lineage>
</organism>
<protein>
    <recommendedName>
        <fullName evidence="4">NfeD-like C-terminal, partner-binding</fullName>
    </recommendedName>
</protein>
<dbReference type="Proteomes" id="UP000184447">
    <property type="component" value="Unassembled WGS sequence"/>
</dbReference>
<keyword evidence="3" id="KW-1185">Reference proteome</keyword>
<proteinExistence type="predicted"/>
<keyword evidence="1" id="KW-1133">Transmembrane helix</keyword>